<accession>A0A8T0RBZ4</accession>
<organism evidence="1 2">
    <name type="scientific">Panicum virgatum</name>
    <name type="common">Blackwell switchgrass</name>
    <dbReference type="NCBI Taxonomy" id="38727"/>
    <lineage>
        <taxon>Eukaryota</taxon>
        <taxon>Viridiplantae</taxon>
        <taxon>Streptophyta</taxon>
        <taxon>Embryophyta</taxon>
        <taxon>Tracheophyta</taxon>
        <taxon>Spermatophyta</taxon>
        <taxon>Magnoliopsida</taxon>
        <taxon>Liliopsida</taxon>
        <taxon>Poales</taxon>
        <taxon>Poaceae</taxon>
        <taxon>PACMAD clade</taxon>
        <taxon>Panicoideae</taxon>
        <taxon>Panicodae</taxon>
        <taxon>Paniceae</taxon>
        <taxon>Panicinae</taxon>
        <taxon>Panicum</taxon>
        <taxon>Panicum sect. Hiantes</taxon>
    </lineage>
</organism>
<name>A0A8T0RBZ4_PANVG</name>
<evidence type="ECO:0000313" key="1">
    <source>
        <dbReference type="EMBL" id="KAG2583361.1"/>
    </source>
</evidence>
<dbReference type="AlphaFoldDB" id="A0A8T0RBZ4"/>
<proteinExistence type="predicted"/>
<protein>
    <submittedName>
        <fullName evidence="1">Uncharacterized protein</fullName>
    </submittedName>
</protein>
<gene>
    <name evidence="1" type="ORF">PVAP13_6KG245706</name>
</gene>
<dbReference type="Proteomes" id="UP000823388">
    <property type="component" value="Chromosome 6K"/>
</dbReference>
<evidence type="ECO:0000313" key="2">
    <source>
        <dbReference type="Proteomes" id="UP000823388"/>
    </source>
</evidence>
<keyword evidence="2" id="KW-1185">Reference proteome</keyword>
<dbReference type="EMBL" id="CM029047">
    <property type="protein sequence ID" value="KAG2583361.1"/>
    <property type="molecule type" value="Genomic_DNA"/>
</dbReference>
<comment type="caution">
    <text evidence="1">The sequence shown here is derived from an EMBL/GenBank/DDBJ whole genome shotgun (WGS) entry which is preliminary data.</text>
</comment>
<reference evidence="1" key="1">
    <citation type="submission" date="2020-05" db="EMBL/GenBank/DDBJ databases">
        <title>WGS assembly of Panicum virgatum.</title>
        <authorList>
            <person name="Lovell J.T."/>
            <person name="Jenkins J."/>
            <person name="Shu S."/>
            <person name="Juenger T.E."/>
            <person name="Schmutz J."/>
        </authorList>
    </citation>
    <scope>NUCLEOTIDE SEQUENCE</scope>
    <source>
        <strain evidence="1">AP13</strain>
    </source>
</reference>
<sequence length="128" mass="13371">MGRGWPVSCASKSHASGMAVVLAIPRRCRQPAAARQPLRGYLPCRPCLALLGSSVAHGAEAGCQVSGGSTGRAATGPFFDAAWPNDSKRGITIAYGGAVFREKASSSMTPVDNSGTFRRCFLRGIVRC</sequence>